<evidence type="ECO:0000256" key="1">
    <source>
        <dbReference type="SAM" id="MobiDB-lite"/>
    </source>
</evidence>
<organism evidence="2 3">
    <name type="scientific">Wickerhamomyces mucosus</name>
    <dbReference type="NCBI Taxonomy" id="1378264"/>
    <lineage>
        <taxon>Eukaryota</taxon>
        <taxon>Fungi</taxon>
        <taxon>Dikarya</taxon>
        <taxon>Ascomycota</taxon>
        <taxon>Saccharomycotina</taxon>
        <taxon>Saccharomycetes</taxon>
        <taxon>Phaffomycetales</taxon>
        <taxon>Wickerhamomycetaceae</taxon>
        <taxon>Wickerhamomyces</taxon>
    </lineage>
</organism>
<name>A0A9P8TEA0_9ASCO</name>
<gene>
    <name evidence="2" type="ORF">WICMUC_002082</name>
</gene>
<evidence type="ECO:0000313" key="2">
    <source>
        <dbReference type="EMBL" id="KAH3676353.1"/>
    </source>
</evidence>
<proteinExistence type="predicted"/>
<keyword evidence="3" id="KW-1185">Reference proteome</keyword>
<accession>A0A9P8TEA0</accession>
<feature type="region of interest" description="Disordered" evidence="1">
    <location>
        <begin position="1"/>
        <end position="35"/>
    </location>
</feature>
<protein>
    <submittedName>
        <fullName evidence="2">Uncharacterized protein</fullName>
    </submittedName>
</protein>
<feature type="compositionally biased region" description="Acidic residues" evidence="1">
    <location>
        <begin position="1"/>
        <end position="24"/>
    </location>
</feature>
<feature type="non-terminal residue" evidence="2">
    <location>
        <position position="1"/>
    </location>
</feature>
<dbReference type="Proteomes" id="UP000769528">
    <property type="component" value="Unassembled WGS sequence"/>
</dbReference>
<reference evidence="2" key="1">
    <citation type="journal article" date="2021" name="Open Biol.">
        <title>Shared evolutionary footprints suggest mitochondrial oxidative damage underlies multiple complex I losses in fungi.</title>
        <authorList>
            <person name="Schikora-Tamarit M.A."/>
            <person name="Marcet-Houben M."/>
            <person name="Nosek J."/>
            <person name="Gabaldon T."/>
        </authorList>
    </citation>
    <scope>NUCLEOTIDE SEQUENCE</scope>
    <source>
        <strain evidence="2">CBS6341</strain>
    </source>
</reference>
<reference evidence="2" key="2">
    <citation type="submission" date="2021-01" db="EMBL/GenBank/DDBJ databases">
        <authorList>
            <person name="Schikora-Tamarit M.A."/>
        </authorList>
    </citation>
    <scope>NUCLEOTIDE SEQUENCE</scope>
    <source>
        <strain evidence="2">CBS6341</strain>
    </source>
</reference>
<sequence>EEEPSESSESEDDPSPDEDEELVDDCNLVKRPVIGTDGSINLASSFKV</sequence>
<evidence type="ECO:0000313" key="3">
    <source>
        <dbReference type="Proteomes" id="UP000769528"/>
    </source>
</evidence>
<comment type="caution">
    <text evidence="2">The sequence shown here is derived from an EMBL/GenBank/DDBJ whole genome shotgun (WGS) entry which is preliminary data.</text>
</comment>
<dbReference type="EMBL" id="JAEUBF010000640">
    <property type="protein sequence ID" value="KAH3676353.1"/>
    <property type="molecule type" value="Genomic_DNA"/>
</dbReference>
<dbReference type="AlphaFoldDB" id="A0A9P8TEA0"/>